<dbReference type="PANTHER" id="PTHR36966:SF1">
    <property type="entry name" value="REP-ASSOCIATED TYROSINE TRANSPOSASE"/>
    <property type="match status" value="1"/>
</dbReference>
<evidence type="ECO:0000313" key="2">
    <source>
        <dbReference type="EMBL" id="QDT35542.1"/>
    </source>
</evidence>
<reference evidence="2 3" key="1">
    <citation type="submission" date="2019-02" db="EMBL/GenBank/DDBJ databases">
        <title>Deep-cultivation of Planctomycetes and their phenomic and genomic characterization uncovers novel biology.</title>
        <authorList>
            <person name="Wiegand S."/>
            <person name="Jogler M."/>
            <person name="Boedeker C."/>
            <person name="Pinto D."/>
            <person name="Vollmers J."/>
            <person name="Rivas-Marin E."/>
            <person name="Kohn T."/>
            <person name="Peeters S.H."/>
            <person name="Heuer A."/>
            <person name="Rast P."/>
            <person name="Oberbeckmann S."/>
            <person name="Bunk B."/>
            <person name="Jeske O."/>
            <person name="Meyerdierks A."/>
            <person name="Storesund J.E."/>
            <person name="Kallscheuer N."/>
            <person name="Luecker S."/>
            <person name="Lage O.M."/>
            <person name="Pohl T."/>
            <person name="Merkel B.J."/>
            <person name="Hornburger P."/>
            <person name="Mueller R.-W."/>
            <person name="Bruemmer F."/>
            <person name="Labrenz M."/>
            <person name="Spormann A.M."/>
            <person name="Op den Camp H."/>
            <person name="Overmann J."/>
            <person name="Amann R."/>
            <person name="Jetten M.S.M."/>
            <person name="Mascher T."/>
            <person name="Medema M.H."/>
            <person name="Devos D.P."/>
            <person name="Kaster A.-K."/>
            <person name="Ovreas L."/>
            <person name="Rohde M."/>
            <person name="Galperin M.Y."/>
            <person name="Jogler C."/>
        </authorList>
    </citation>
    <scope>NUCLEOTIDE SEQUENCE [LARGE SCALE GENOMIC DNA]</scope>
    <source>
        <strain evidence="2 3">Mal48</strain>
    </source>
</reference>
<feature type="domain" description="Transposase IS200-like" evidence="1">
    <location>
        <begin position="32"/>
        <end position="195"/>
    </location>
</feature>
<sequence length="227" mass="27232">MSLNLPTPPGFRGLLDHHPIHRYQRNLPHWRQEGASYFVTFNLADAVPAAQQQELESIRREWLHRYPHPRDEDCWIEYAKTMFRRQERIMDASYGCCLLGQSEYAEELHRAILHFHEKRYEIGCFVVMANHCHLIIRPFNGFELENELGAIKRASSRFICEREKVPGPLWQDESYDRIIRDEEHLWRVVQYIGRNPLVAKIPKSSWHRWLNPAWKECGWKFEDEIHT</sequence>
<gene>
    <name evidence="2" type="ORF">Mal48_48190</name>
</gene>
<dbReference type="GO" id="GO:0043565">
    <property type="term" value="F:sequence-specific DNA binding"/>
    <property type="evidence" value="ECO:0007669"/>
    <property type="project" value="TreeGrafter"/>
</dbReference>
<dbReference type="RefSeq" id="WP_197441919.1">
    <property type="nucleotide sequence ID" value="NZ_CP036267.1"/>
</dbReference>
<proteinExistence type="predicted"/>
<dbReference type="InterPro" id="IPR036515">
    <property type="entry name" value="Transposase_17_sf"/>
</dbReference>
<dbReference type="InterPro" id="IPR002686">
    <property type="entry name" value="Transposase_17"/>
</dbReference>
<dbReference type="SUPFAM" id="SSF143422">
    <property type="entry name" value="Transposase IS200-like"/>
    <property type="match status" value="1"/>
</dbReference>
<dbReference type="GO" id="GO:0004803">
    <property type="term" value="F:transposase activity"/>
    <property type="evidence" value="ECO:0007669"/>
    <property type="project" value="InterPro"/>
</dbReference>
<evidence type="ECO:0000313" key="3">
    <source>
        <dbReference type="Proteomes" id="UP000315724"/>
    </source>
</evidence>
<organism evidence="2 3">
    <name type="scientific">Thalassoglobus polymorphus</name>
    <dbReference type="NCBI Taxonomy" id="2527994"/>
    <lineage>
        <taxon>Bacteria</taxon>
        <taxon>Pseudomonadati</taxon>
        <taxon>Planctomycetota</taxon>
        <taxon>Planctomycetia</taxon>
        <taxon>Planctomycetales</taxon>
        <taxon>Planctomycetaceae</taxon>
        <taxon>Thalassoglobus</taxon>
    </lineage>
</organism>
<dbReference type="AlphaFoldDB" id="A0A517QV84"/>
<dbReference type="GO" id="GO:0006313">
    <property type="term" value="P:DNA transposition"/>
    <property type="evidence" value="ECO:0007669"/>
    <property type="project" value="InterPro"/>
</dbReference>
<dbReference type="InterPro" id="IPR052715">
    <property type="entry name" value="RAYT_transposase"/>
</dbReference>
<dbReference type="KEGG" id="tpol:Mal48_48190"/>
<name>A0A517QV84_9PLAN</name>
<dbReference type="EMBL" id="CP036267">
    <property type="protein sequence ID" value="QDT35542.1"/>
    <property type="molecule type" value="Genomic_DNA"/>
</dbReference>
<keyword evidence="3" id="KW-1185">Reference proteome</keyword>
<evidence type="ECO:0000259" key="1">
    <source>
        <dbReference type="SMART" id="SM01321"/>
    </source>
</evidence>
<dbReference type="Proteomes" id="UP000315724">
    <property type="component" value="Chromosome"/>
</dbReference>
<accession>A0A517QV84</accession>
<dbReference type="SMART" id="SM01321">
    <property type="entry name" value="Y1_Tnp"/>
    <property type="match status" value="1"/>
</dbReference>
<dbReference type="PANTHER" id="PTHR36966">
    <property type="entry name" value="REP-ASSOCIATED TYROSINE TRANSPOSASE"/>
    <property type="match status" value="1"/>
</dbReference>
<protein>
    <submittedName>
        <fullName evidence="2">Transposase IS200 like protein</fullName>
    </submittedName>
</protein>
<dbReference type="Gene3D" id="3.30.70.1290">
    <property type="entry name" value="Transposase IS200-like"/>
    <property type="match status" value="1"/>
</dbReference>